<accession>A0A7X0FAV3</accession>
<dbReference type="AlphaFoldDB" id="A0A7X0FAV3"/>
<organism evidence="2 3">
    <name type="scientific">Aminobacter aganoensis</name>
    <dbReference type="NCBI Taxonomy" id="83264"/>
    <lineage>
        <taxon>Bacteria</taxon>
        <taxon>Pseudomonadati</taxon>
        <taxon>Pseudomonadota</taxon>
        <taxon>Alphaproteobacteria</taxon>
        <taxon>Hyphomicrobiales</taxon>
        <taxon>Phyllobacteriaceae</taxon>
        <taxon>Aminobacter</taxon>
    </lineage>
</organism>
<evidence type="ECO:0008006" key="4">
    <source>
        <dbReference type="Google" id="ProtNLM"/>
    </source>
</evidence>
<name>A0A7X0FAV3_9HYPH</name>
<comment type="caution">
    <text evidence="2">The sequence shown here is derived from an EMBL/GenBank/DDBJ whole genome shotgun (WGS) entry which is preliminary data.</text>
</comment>
<dbReference type="Proteomes" id="UP000536262">
    <property type="component" value="Unassembled WGS sequence"/>
</dbReference>
<evidence type="ECO:0000313" key="2">
    <source>
        <dbReference type="EMBL" id="MBB6356270.1"/>
    </source>
</evidence>
<keyword evidence="1" id="KW-0812">Transmembrane</keyword>
<evidence type="ECO:0000313" key="3">
    <source>
        <dbReference type="Proteomes" id="UP000536262"/>
    </source>
</evidence>
<dbReference type="InterPro" id="IPR018895">
    <property type="entry name" value="DUF2474"/>
</dbReference>
<protein>
    <recommendedName>
        <fullName evidence="4">DUF2474 domain-containing protein</fullName>
    </recommendedName>
</protein>
<keyword evidence="3" id="KW-1185">Reference proteome</keyword>
<proteinExistence type="predicted"/>
<dbReference type="EMBL" id="JACHOU010000012">
    <property type="protein sequence ID" value="MBB6356270.1"/>
    <property type="molecule type" value="Genomic_DNA"/>
</dbReference>
<dbReference type="RefSeq" id="WP_184700585.1">
    <property type="nucleotide sequence ID" value="NZ_BAABEG010000002.1"/>
</dbReference>
<dbReference type="Pfam" id="PF10617">
    <property type="entry name" value="DUF2474"/>
    <property type="match status" value="1"/>
</dbReference>
<sequence>MAAPTEAPVSWPKRIGWLVLIWVASVLGLGIVAYLFRFVMGLAGLTV</sequence>
<feature type="transmembrane region" description="Helical" evidence="1">
    <location>
        <begin position="15"/>
        <end position="36"/>
    </location>
</feature>
<keyword evidence="1" id="KW-0472">Membrane</keyword>
<gene>
    <name evidence="2" type="ORF">GGR00_004078</name>
</gene>
<evidence type="ECO:0000256" key="1">
    <source>
        <dbReference type="SAM" id="Phobius"/>
    </source>
</evidence>
<reference evidence="2 3" key="1">
    <citation type="submission" date="2020-08" db="EMBL/GenBank/DDBJ databases">
        <title>Genomic Encyclopedia of Type Strains, Phase IV (KMG-IV): sequencing the most valuable type-strain genomes for metagenomic binning, comparative biology and taxonomic classification.</title>
        <authorList>
            <person name="Goeker M."/>
        </authorList>
    </citation>
    <scope>NUCLEOTIDE SEQUENCE [LARGE SCALE GENOMIC DNA]</scope>
    <source>
        <strain evidence="2 3">DSM 7051</strain>
    </source>
</reference>
<keyword evidence="1" id="KW-1133">Transmembrane helix</keyword>